<dbReference type="GO" id="GO:0004301">
    <property type="term" value="F:epoxide hydrolase activity"/>
    <property type="evidence" value="ECO:0007669"/>
    <property type="project" value="TreeGrafter"/>
</dbReference>
<name>A0A2K0TFZ1_9HYPO</name>
<dbReference type="PANTHER" id="PTHR21661">
    <property type="entry name" value="EPOXIDE HYDROLASE 1-RELATED"/>
    <property type="match status" value="1"/>
</dbReference>
<feature type="chain" id="PRO_5014342737" description="Epoxide hydrolase N-terminal domain-containing protein" evidence="5">
    <location>
        <begin position="19"/>
        <end position="431"/>
    </location>
</feature>
<comment type="caution">
    <text evidence="7">The sequence shown here is derived from an EMBL/GenBank/DDBJ whole genome shotgun (WGS) entry which is preliminary data.</text>
</comment>
<evidence type="ECO:0000313" key="7">
    <source>
        <dbReference type="EMBL" id="PNP44451.1"/>
    </source>
</evidence>
<gene>
    <name evidence="7" type="ORF">TGAMA5MH_03797</name>
</gene>
<dbReference type="OrthoDB" id="6431331at2759"/>
<dbReference type="PIRSF" id="PIRSF001112">
    <property type="entry name" value="Epoxide_hydrolase"/>
    <property type="match status" value="1"/>
</dbReference>
<evidence type="ECO:0000259" key="6">
    <source>
        <dbReference type="Pfam" id="PF06441"/>
    </source>
</evidence>
<feature type="active site" description="Proton acceptor" evidence="4">
    <location>
        <position position="400"/>
    </location>
</feature>
<dbReference type="EMBL" id="MTYH01000031">
    <property type="protein sequence ID" value="PNP44451.1"/>
    <property type="molecule type" value="Genomic_DNA"/>
</dbReference>
<dbReference type="Gene3D" id="3.40.50.1820">
    <property type="entry name" value="alpha/beta hydrolase"/>
    <property type="match status" value="1"/>
</dbReference>
<dbReference type="Pfam" id="PF06441">
    <property type="entry name" value="EHN"/>
    <property type="match status" value="1"/>
</dbReference>
<dbReference type="PRINTS" id="PR00412">
    <property type="entry name" value="EPOXHYDRLASE"/>
</dbReference>
<feature type="signal peptide" evidence="5">
    <location>
        <begin position="1"/>
        <end position="18"/>
    </location>
</feature>
<dbReference type="Proteomes" id="UP000236546">
    <property type="component" value="Unassembled WGS sequence"/>
</dbReference>
<organism evidence="7 8">
    <name type="scientific">Trichoderma gamsii</name>
    <dbReference type="NCBI Taxonomy" id="398673"/>
    <lineage>
        <taxon>Eukaryota</taxon>
        <taxon>Fungi</taxon>
        <taxon>Dikarya</taxon>
        <taxon>Ascomycota</taxon>
        <taxon>Pezizomycotina</taxon>
        <taxon>Sordariomycetes</taxon>
        <taxon>Hypocreomycetidae</taxon>
        <taxon>Hypocreales</taxon>
        <taxon>Hypocreaceae</taxon>
        <taxon>Trichoderma</taxon>
    </lineage>
</organism>
<dbReference type="AlphaFoldDB" id="A0A2K0TFZ1"/>
<keyword evidence="3" id="KW-0378">Hydrolase</keyword>
<evidence type="ECO:0000256" key="4">
    <source>
        <dbReference type="PIRSR" id="PIRSR001112-1"/>
    </source>
</evidence>
<comment type="similarity">
    <text evidence="1">Belongs to the peptidase S33 family.</text>
</comment>
<evidence type="ECO:0000256" key="2">
    <source>
        <dbReference type="ARBA" id="ARBA00022797"/>
    </source>
</evidence>
<keyword evidence="2" id="KW-0058">Aromatic hydrocarbons catabolism</keyword>
<dbReference type="InterPro" id="IPR010497">
    <property type="entry name" value="Epoxide_hydro_N"/>
</dbReference>
<accession>A0A2K0TFZ1</accession>
<evidence type="ECO:0000256" key="5">
    <source>
        <dbReference type="SAM" id="SignalP"/>
    </source>
</evidence>
<evidence type="ECO:0000256" key="3">
    <source>
        <dbReference type="ARBA" id="ARBA00022801"/>
    </source>
</evidence>
<keyword evidence="5" id="KW-0732">Signal</keyword>
<evidence type="ECO:0000313" key="8">
    <source>
        <dbReference type="Proteomes" id="UP000236546"/>
    </source>
</evidence>
<dbReference type="InterPro" id="IPR000639">
    <property type="entry name" value="Epox_hydrolase-like"/>
</dbReference>
<evidence type="ECO:0000256" key="1">
    <source>
        <dbReference type="ARBA" id="ARBA00010088"/>
    </source>
</evidence>
<proteinExistence type="inferred from homology"/>
<dbReference type="SUPFAM" id="SSF53474">
    <property type="entry name" value="alpha/beta-Hydrolases"/>
    <property type="match status" value="1"/>
</dbReference>
<reference evidence="7 8" key="1">
    <citation type="submission" date="2017-02" db="EMBL/GenBank/DDBJ databases">
        <title>Genomes of Trichoderma spp. with biocontrol activity.</title>
        <authorList>
            <person name="Gardiner D."/>
            <person name="Kazan K."/>
            <person name="Vos C."/>
            <person name="Harvey P."/>
        </authorList>
    </citation>
    <scope>NUCLEOTIDE SEQUENCE [LARGE SCALE GENOMIC DNA]</scope>
    <source>
        <strain evidence="7 8">A5MH</strain>
    </source>
</reference>
<dbReference type="PANTHER" id="PTHR21661:SF35">
    <property type="entry name" value="EPOXIDE HYDROLASE"/>
    <property type="match status" value="1"/>
</dbReference>
<dbReference type="InterPro" id="IPR029058">
    <property type="entry name" value="AB_hydrolase_fold"/>
</dbReference>
<feature type="domain" description="Epoxide hydrolase N-terminal" evidence="6">
    <location>
        <begin position="34"/>
        <end position="146"/>
    </location>
</feature>
<protein>
    <recommendedName>
        <fullName evidence="6">Epoxide hydrolase N-terminal domain-containing protein</fullName>
    </recommendedName>
</protein>
<feature type="active site" description="Proton donor" evidence="4">
    <location>
        <position position="340"/>
    </location>
</feature>
<feature type="active site" description="Nucleophile" evidence="4">
    <location>
        <position position="212"/>
    </location>
</feature>
<dbReference type="InterPro" id="IPR016292">
    <property type="entry name" value="Epoxide_hydrolase"/>
</dbReference>
<dbReference type="GO" id="GO:0097176">
    <property type="term" value="P:epoxide metabolic process"/>
    <property type="evidence" value="ECO:0007669"/>
    <property type="project" value="TreeGrafter"/>
</dbReference>
<sequence length="431" mass="48892">MLLLALLTFGLGPLCSNAEKFSVPNVNATFEKTPKPFKINVDRAFIEDTRQRVLHARAPDFIGATTDGPAANNFTTIRDFWVNKYNWDEAEASINDKLEQFTILVEPVIDNATYPVPLHFVHHRSPRDDAIPLLFCHGWPGSFLEVSDIINDLTQPPNETLPAFHVVAPSIPGIAFSPAPRHPGFGPVETAHAYNELMRQLGYDKYVMQGGDIGAFILRHTAALFPKNVVSVHSNFWIQKPETNDIRRLAEGLATPDEAAFIQSIVSYMNIGSGYRLMHQTEPLTLAYSVVDSPMGNLMWVYALMQKIIDHTITRWRIDEIITWSMMYYIQGIYSSMRFYKEMVNDGDLLVLDFGTMPPVEVPIAITQFRYDLGFRMPIEWARRGGNNVLRRTLYEQGGHFAARETPDVLVNDIRQWFGDKELSGTNVFVH</sequence>